<comment type="caution">
    <text evidence="1">The sequence shown here is derived from an EMBL/GenBank/DDBJ whole genome shotgun (WGS) entry which is preliminary data.</text>
</comment>
<sequence>MRGDTSNTTVDRFWVYVMQTLGIHFCSADISPFTIRIHAIHAQLMWEDIVDIQRGDDYRLKVQLRFVVAATAVLLRFIRTSHLYIRRCCELINTMDMRFIPVYGRPPELSEGVREDLTVLSQIIYLDNYLFLTCDGPSPKQTAKIEKEFRYELGKVYPILFDICPLTMRTQGILLVRDTTLFLRICVSGERVMDRWRETCSQLIQLLDEYSDVLLRNLRQFLKIGDDAGGSLIASACISCLAHLAALYHFAARTEPAATASDPMDKLCDRTLLKLATLTQDARIKEYTYYDLLLKMSWKKSLEIFDARISALPSDERRTLQRLKGIVSQAHLDLQNNIPECAPPELMMLTWLEDGRTETSRYPNLLSAVERERFGL</sequence>
<reference evidence="1" key="1">
    <citation type="submission" date="2019-10" db="EMBL/GenBank/DDBJ databases">
        <authorList>
            <consortium name="DOE Joint Genome Institute"/>
            <person name="Kuo A."/>
            <person name="Miyauchi S."/>
            <person name="Kiss E."/>
            <person name="Drula E."/>
            <person name="Kohler A."/>
            <person name="Sanchez-Garcia M."/>
            <person name="Andreopoulos B."/>
            <person name="Barry K.W."/>
            <person name="Bonito G."/>
            <person name="Buee M."/>
            <person name="Carver A."/>
            <person name="Chen C."/>
            <person name="Cichocki N."/>
            <person name="Clum A."/>
            <person name="Culley D."/>
            <person name="Crous P.W."/>
            <person name="Fauchery L."/>
            <person name="Girlanda M."/>
            <person name="Hayes R."/>
            <person name="Keri Z."/>
            <person name="Labutti K."/>
            <person name="Lipzen A."/>
            <person name="Lombard V."/>
            <person name="Magnuson J."/>
            <person name="Maillard F."/>
            <person name="Morin E."/>
            <person name="Murat C."/>
            <person name="Nolan M."/>
            <person name="Ohm R."/>
            <person name="Pangilinan J."/>
            <person name="Pereira M."/>
            <person name="Perotto S."/>
            <person name="Peter M."/>
            <person name="Riley R."/>
            <person name="Sitrit Y."/>
            <person name="Stielow B."/>
            <person name="Szollosi G."/>
            <person name="Zifcakova L."/>
            <person name="Stursova M."/>
            <person name="Spatafora J.W."/>
            <person name="Tedersoo L."/>
            <person name="Vaario L.-M."/>
            <person name="Yamada A."/>
            <person name="Yan M."/>
            <person name="Wang P."/>
            <person name="Xu J."/>
            <person name="Bruns T."/>
            <person name="Baldrian P."/>
            <person name="Vilgalys R."/>
            <person name="Henrissat B."/>
            <person name="Grigoriev I.V."/>
            <person name="Hibbett D."/>
            <person name="Nagy L.G."/>
            <person name="Martin F.M."/>
        </authorList>
    </citation>
    <scope>NUCLEOTIDE SEQUENCE</scope>
    <source>
        <strain evidence="1">P2</strain>
    </source>
</reference>
<dbReference type="EMBL" id="MU117977">
    <property type="protein sequence ID" value="KAF9651175.1"/>
    <property type="molecule type" value="Genomic_DNA"/>
</dbReference>
<keyword evidence="2" id="KW-1185">Reference proteome</keyword>
<name>A0ACB6ZN27_THEGA</name>
<evidence type="ECO:0000313" key="2">
    <source>
        <dbReference type="Proteomes" id="UP000886501"/>
    </source>
</evidence>
<dbReference type="Proteomes" id="UP000886501">
    <property type="component" value="Unassembled WGS sequence"/>
</dbReference>
<evidence type="ECO:0000313" key="1">
    <source>
        <dbReference type="EMBL" id="KAF9651175.1"/>
    </source>
</evidence>
<organism evidence="1 2">
    <name type="scientific">Thelephora ganbajun</name>
    <name type="common">Ganba fungus</name>
    <dbReference type="NCBI Taxonomy" id="370292"/>
    <lineage>
        <taxon>Eukaryota</taxon>
        <taxon>Fungi</taxon>
        <taxon>Dikarya</taxon>
        <taxon>Basidiomycota</taxon>
        <taxon>Agaricomycotina</taxon>
        <taxon>Agaricomycetes</taxon>
        <taxon>Thelephorales</taxon>
        <taxon>Thelephoraceae</taxon>
        <taxon>Thelephora</taxon>
    </lineage>
</organism>
<protein>
    <submittedName>
        <fullName evidence="1">Uncharacterized protein</fullName>
    </submittedName>
</protein>
<proteinExistence type="predicted"/>
<reference evidence="1" key="2">
    <citation type="journal article" date="2020" name="Nat. Commun.">
        <title>Large-scale genome sequencing of mycorrhizal fungi provides insights into the early evolution of symbiotic traits.</title>
        <authorList>
            <person name="Miyauchi S."/>
            <person name="Kiss E."/>
            <person name="Kuo A."/>
            <person name="Drula E."/>
            <person name="Kohler A."/>
            <person name="Sanchez-Garcia M."/>
            <person name="Morin E."/>
            <person name="Andreopoulos B."/>
            <person name="Barry K.W."/>
            <person name="Bonito G."/>
            <person name="Buee M."/>
            <person name="Carver A."/>
            <person name="Chen C."/>
            <person name="Cichocki N."/>
            <person name="Clum A."/>
            <person name="Culley D."/>
            <person name="Crous P.W."/>
            <person name="Fauchery L."/>
            <person name="Girlanda M."/>
            <person name="Hayes R.D."/>
            <person name="Keri Z."/>
            <person name="LaButti K."/>
            <person name="Lipzen A."/>
            <person name="Lombard V."/>
            <person name="Magnuson J."/>
            <person name="Maillard F."/>
            <person name="Murat C."/>
            <person name="Nolan M."/>
            <person name="Ohm R.A."/>
            <person name="Pangilinan J."/>
            <person name="Pereira M.F."/>
            <person name="Perotto S."/>
            <person name="Peter M."/>
            <person name="Pfister S."/>
            <person name="Riley R."/>
            <person name="Sitrit Y."/>
            <person name="Stielow J.B."/>
            <person name="Szollosi G."/>
            <person name="Zifcakova L."/>
            <person name="Stursova M."/>
            <person name="Spatafora J.W."/>
            <person name="Tedersoo L."/>
            <person name="Vaario L.M."/>
            <person name="Yamada A."/>
            <person name="Yan M."/>
            <person name="Wang P."/>
            <person name="Xu J."/>
            <person name="Bruns T."/>
            <person name="Baldrian P."/>
            <person name="Vilgalys R."/>
            <person name="Dunand C."/>
            <person name="Henrissat B."/>
            <person name="Grigoriev I.V."/>
            <person name="Hibbett D."/>
            <person name="Nagy L.G."/>
            <person name="Martin F.M."/>
        </authorList>
    </citation>
    <scope>NUCLEOTIDE SEQUENCE</scope>
    <source>
        <strain evidence="1">P2</strain>
    </source>
</reference>
<gene>
    <name evidence="1" type="ORF">BDM02DRAFT_3259184</name>
</gene>
<accession>A0ACB6ZN27</accession>